<keyword evidence="3" id="KW-1185">Reference proteome</keyword>
<protein>
    <submittedName>
        <fullName evidence="2">Uncharacterized protein</fullName>
    </submittedName>
</protein>
<evidence type="ECO:0000313" key="3">
    <source>
        <dbReference type="Proteomes" id="UP000321353"/>
    </source>
</evidence>
<feature type="compositionally biased region" description="Low complexity" evidence="1">
    <location>
        <begin position="191"/>
        <end position="200"/>
    </location>
</feature>
<dbReference type="AlphaFoldDB" id="A0A5B9MBY7"/>
<dbReference type="KEGG" id="smam:Mal15_23330"/>
<sequence length="200" mass="21104">MRLPVILVQNPPASAASLAESLVGNLIGRAGLDLTLVDRFDALAADSTDRMTLDGITVPSAVLDWRSEEEIVASLAAIDFHGSRCPHQLDPDGQATPGTSPRRLFLFDLTKHKDVEAIIAELDRLRASLSVRTVSLGSPGGGNPITAKRTTADRPDQAAAVKPSPPVASPPQPAEPASTAAPRSDQHLDSLIDQLDQLDV</sequence>
<dbReference type="Proteomes" id="UP000321353">
    <property type="component" value="Chromosome"/>
</dbReference>
<name>A0A5B9MBY7_9BACT</name>
<feature type="compositionally biased region" description="Pro residues" evidence="1">
    <location>
        <begin position="163"/>
        <end position="174"/>
    </location>
</feature>
<reference evidence="2 3" key="1">
    <citation type="submission" date="2019-02" db="EMBL/GenBank/DDBJ databases">
        <title>Planctomycetal bacteria perform biofilm scaping via a novel small molecule.</title>
        <authorList>
            <person name="Jeske O."/>
            <person name="Boedeker C."/>
            <person name="Wiegand S."/>
            <person name="Breitling P."/>
            <person name="Kallscheuer N."/>
            <person name="Jogler M."/>
            <person name="Rohde M."/>
            <person name="Petersen J."/>
            <person name="Medema M.H."/>
            <person name="Surup F."/>
            <person name="Jogler C."/>
        </authorList>
    </citation>
    <scope>NUCLEOTIDE SEQUENCE [LARGE SCALE GENOMIC DNA]</scope>
    <source>
        <strain evidence="2 3">Mal15</strain>
    </source>
</reference>
<feature type="region of interest" description="Disordered" evidence="1">
    <location>
        <begin position="133"/>
        <end position="200"/>
    </location>
</feature>
<dbReference type="EMBL" id="CP036264">
    <property type="protein sequence ID" value="QEF98283.1"/>
    <property type="molecule type" value="Genomic_DNA"/>
</dbReference>
<accession>A0A5B9MBY7</accession>
<evidence type="ECO:0000256" key="1">
    <source>
        <dbReference type="SAM" id="MobiDB-lite"/>
    </source>
</evidence>
<dbReference type="RefSeq" id="WP_147867831.1">
    <property type="nucleotide sequence ID" value="NZ_CP036264.1"/>
</dbReference>
<proteinExistence type="predicted"/>
<gene>
    <name evidence="2" type="ORF">Mal15_23330</name>
</gene>
<evidence type="ECO:0000313" key="2">
    <source>
        <dbReference type="EMBL" id="QEF98283.1"/>
    </source>
</evidence>
<organism evidence="2 3">
    <name type="scientific">Stieleria maiorica</name>
    <dbReference type="NCBI Taxonomy" id="2795974"/>
    <lineage>
        <taxon>Bacteria</taxon>
        <taxon>Pseudomonadati</taxon>
        <taxon>Planctomycetota</taxon>
        <taxon>Planctomycetia</taxon>
        <taxon>Pirellulales</taxon>
        <taxon>Pirellulaceae</taxon>
        <taxon>Stieleria</taxon>
    </lineage>
</organism>